<proteinExistence type="predicted"/>
<sequence length="107" mass="12020">MRFHRNVFVGDMKKKIHPIVIEIDAHGEYGPDNNGCSDYEGDQIINDVSDDINDEGADDGNDHISSIRNSSRGIFIRNDPVDHMSIVDIDAGHVSKFPEYSDIYLLT</sequence>
<name>A0A2P5WNC8_GOSBA</name>
<evidence type="ECO:0000313" key="1">
    <source>
        <dbReference type="EMBL" id="PPR92599.1"/>
    </source>
</evidence>
<protein>
    <submittedName>
        <fullName evidence="1">Uncharacterized protein</fullName>
    </submittedName>
</protein>
<gene>
    <name evidence="1" type="ORF">GOBAR_AA28071</name>
</gene>
<evidence type="ECO:0000313" key="2">
    <source>
        <dbReference type="Proteomes" id="UP000239757"/>
    </source>
</evidence>
<accession>A0A2P5WNC8</accession>
<dbReference type="EMBL" id="KZ667031">
    <property type="protein sequence ID" value="PPR92599.1"/>
    <property type="molecule type" value="Genomic_DNA"/>
</dbReference>
<dbReference type="AlphaFoldDB" id="A0A2P5WNC8"/>
<dbReference type="Proteomes" id="UP000239757">
    <property type="component" value="Unassembled WGS sequence"/>
</dbReference>
<organism evidence="1 2">
    <name type="scientific">Gossypium barbadense</name>
    <name type="common">Sea Island cotton</name>
    <name type="synonym">Hibiscus barbadensis</name>
    <dbReference type="NCBI Taxonomy" id="3634"/>
    <lineage>
        <taxon>Eukaryota</taxon>
        <taxon>Viridiplantae</taxon>
        <taxon>Streptophyta</taxon>
        <taxon>Embryophyta</taxon>
        <taxon>Tracheophyta</taxon>
        <taxon>Spermatophyta</taxon>
        <taxon>Magnoliopsida</taxon>
        <taxon>eudicotyledons</taxon>
        <taxon>Gunneridae</taxon>
        <taxon>Pentapetalae</taxon>
        <taxon>rosids</taxon>
        <taxon>malvids</taxon>
        <taxon>Malvales</taxon>
        <taxon>Malvaceae</taxon>
        <taxon>Malvoideae</taxon>
        <taxon>Gossypium</taxon>
    </lineage>
</organism>
<reference evidence="1 2" key="1">
    <citation type="submission" date="2015-01" db="EMBL/GenBank/DDBJ databases">
        <title>Genome of allotetraploid Gossypium barbadense reveals genomic plasticity and fiber elongation in cotton evolution.</title>
        <authorList>
            <person name="Chen X."/>
            <person name="Liu X."/>
            <person name="Zhao B."/>
            <person name="Zheng H."/>
            <person name="Hu Y."/>
            <person name="Lu G."/>
            <person name="Yang C."/>
            <person name="Chen J."/>
            <person name="Shan C."/>
            <person name="Zhang L."/>
            <person name="Zhou Y."/>
            <person name="Wang L."/>
            <person name="Guo W."/>
            <person name="Bai Y."/>
            <person name="Ruan J."/>
            <person name="Shangguan X."/>
            <person name="Mao Y."/>
            <person name="Jiang J."/>
            <person name="Zhu Y."/>
            <person name="Lei J."/>
            <person name="Kang H."/>
            <person name="Chen S."/>
            <person name="He X."/>
            <person name="Wang R."/>
            <person name="Wang Y."/>
            <person name="Chen J."/>
            <person name="Wang L."/>
            <person name="Yu S."/>
            <person name="Wang B."/>
            <person name="Wei J."/>
            <person name="Song S."/>
            <person name="Lu X."/>
            <person name="Gao Z."/>
            <person name="Gu W."/>
            <person name="Deng X."/>
            <person name="Ma D."/>
            <person name="Wang S."/>
            <person name="Liang W."/>
            <person name="Fang L."/>
            <person name="Cai C."/>
            <person name="Zhu X."/>
            <person name="Zhou B."/>
            <person name="Zhang Y."/>
            <person name="Chen Z."/>
            <person name="Xu S."/>
            <person name="Zhu R."/>
            <person name="Wang S."/>
            <person name="Zhang T."/>
            <person name="Zhao G."/>
        </authorList>
    </citation>
    <scope>NUCLEOTIDE SEQUENCE [LARGE SCALE GENOMIC DNA]</scope>
    <source>
        <strain evidence="2">cv. Xinhai21</strain>
        <tissue evidence="1">Leaf</tissue>
    </source>
</reference>